<evidence type="ECO:0000256" key="9">
    <source>
        <dbReference type="PROSITE-ProRule" id="PRU00059"/>
    </source>
</evidence>
<dbReference type="GO" id="GO:0038085">
    <property type="term" value="F:vascular endothelial growth factor binding"/>
    <property type="evidence" value="ECO:0007669"/>
    <property type="project" value="TreeGrafter"/>
</dbReference>
<dbReference type="InterPro" id="IPR050633">
    <property type="entry name" value="Neuropilin_MCO_CoagFactor"/>
</dbReference>
<reference evidence="11 12" key="1">
    <citation type="submission" date="2019-08" db="EMBL/GenBank/DDBJ databases">
        <title>A chromosome-level genome assembly, high-density linkage maps, and genome scans reveal the genomic architecture of hybrid incompatibilities underlying speciation via character displacement in darters (Percidae: Etheostominae).</title>
        <authorList>
            <person name="Moran R.L."/>
            <person name="Catchen J.M."/>
            <person name="Fuller R.C."/>
        </authorList>
    </citation>
    <scope>NUCLEOTIDE SEQUENCE [LARGE SCALE GENOMIC DNA]</scope>
    <source>
        <strain evidence="11">EspeVRDwgs_2016</strain>
        <tissue evidence="11">Muscle</tissue>
    </source>
</reference>
<evidence type="ECO:0000256" key="7">
    <source>
        <dbReference type="ARBA" id="ARBA00023157"/>
    </source>
</evidence>
<accession>A0A5J5CJ86</accession>
<gene>
    <name evidence="11" type="ORF">FQN60_013953</name>
</gene>
<proteinExistence type="predicted"/>
<dbReference type="GO" id="GO:0005021">
    <property type="term" value="F:vascular endothelial growth factor receptor activity"/>
    <property type="evidence" value="ECO:0007669"/>
    <property type="project" value="TreeGrafter"/>
</dbReference>
<evidence type="ECO:0000256" key="8">
    <source>
        <dbReference type="ARBA" id="ARBA00023180"/>
    </source>
</evidence>
<keyword evidence="2" id="KW-0812">Transmembrane</keyword>
<dbReference type="CDD" id="cd00041">
    <property type="entry name" value="CUB"/>
    <property type="match status" value="2"/>
</dbReference>
<evidence type="ECO:0000256" key="5">
    <source>
        <dbReference type="ARBA" id="ARBA00022989"/>
    </source>
</evidence>
<dbReference type="EMBL" id="VOFY01000022">
    <property type="protein sequence ID" value="KAA8580995.1"/>
    <property type="molecule type" value="Genomic_DNA"/>
</dbReference>
<dbReference type="InterPro" id="IPR000859">
    <property type="entry name" value="CUB_dom"/>
</dbReference>
<dbReference type="AlphaFoldDB" id="A0A5J5CJ86"/>
<comment type="caution">
    <text evidence="9">Lacks conserved residue(s) required for the propagation of feature annotation.</text>
</comment>
<keyword evidence="3" id="KW-0732">Signal</keyword>
<dbReference type="GO" id="GO:0007411">
    <property type="term" value="P:axon guidance"/>
    <property type="evidence" value="ECO:0007669"/>
    <property type="project" value="TreeGrafter"/>
</dbReference>
<sequence length="199" mass="22078">MEERCGRYDYVEVRDGVDESGQLVGKYCGKIAPSPVVSSGNQLFIKFVSDYETYGAGFSIRYEIFKTGPECSRNFTSNSGVIKSPGFPEKYPNNLDCTFMIFAPKMSEIILEFESFELEPDPTPPTGVFCRYDRLEIWDGFPGVGPYIGRYCGQNTPGRIISYTGILALTINTDSAIAKEGFSANFTVIERTVPEGELA</sequence>
<dbReference type="GO" id="GO:0051491">
    <property type="term" value="P:positive regulation of filopodium assembly"/>
    <property type="evidence" value="ECO:0007669"/>
    <property type="project" value="TreeGrafter"/>
</dbReference>
<dbReference type="PANTHER" id="PTHR46806">
    <property type="entry name" value="F5/8 TYPE C DOMAIN-CONTAINING PROTEIN"/>
    <property type="match status" value="1"/>
</dbReference>
<evidence type="ECO:0000259" key="10">
    <source>
        <dbReference type="PROSITE" id="PS01180"/>
    </source>
</evidence>
<keyword evidence="5" id="KW-1133">Transmembrane helix</keyword>
<dbReference type="GO" id="GO:0017154">
    <property type="term" value="F:semaphorin receptor activity"/>
    <property type="evidence" value="ECO:0007669"/>
    <property type="project" value="TreeGrafter"/>
</dbReference>
<evidence type="ECO:0000256" key="6">
    <source>
        <dbReference type="ARBA" id="ARBA00023136"/>
    </source>
</evidence>
<dbReference type="Proteomes" id="UP000327493">
    <property type="component" value="Chromosome 22"/>
</dbReference>
<dbReference type="GO" id="GO:0009611">
    <property type="term" value="P:response to wounding"/>
    <property type="evidence" value="ECO:0007669"/>
    <property type="project" value="TreeGrafter"/>
</dbReference>
<protein>
    <recommendedName>
        <fullName evidence="10">CUB domain-containing protein</fullName>
    </recommendedName>
</protein>
<organism evidence="11 12">
    <name type="scientific">Etheostoma spectabile</name>
    <name type="common">orangethroat darter</name>
    <dbReference type="NCBI Taxonomy" id="54343"/>
    <lineage>
        <taxon>Eukaryota</taxon>
        <taxon>Metazoa</taxon>
        <taxon>Chordata</taxon>
        <taxon>Craniata</taxon>
        <taxon>Vertebrata</taxon>
        <taxon>Euteleostomi</taxon>
        <taxon>Actinopterygii</taxon>
        <taxon>Neopterygii</taxon>
        <taxon>Teleostei</taxon>
        <taxon>Neoteleostei</taxon>
        <taxon>Acanthomorphata</taxon>
        <taxon>Eupercaria</taxon>
        <taxon>Perciformes</taxon>
        <taxon>Percoidei</taxon>
        <taxon>Percidae</taxon>
        <taxon>Etheostomatinae</taxon>
        <taxon>Etheostoma</taxon>
    </lineage>
</organism>
<dbReference type="PROSITE" id="PS01180">
    <property type="entry name" value="CUB"/>
    <property type="match status" value="2"/>
</dbReference>
<keyword evidence="8" id="KW-0325">Glycoprotein</keyword>
<comment type="caution">
    <text evidence="11">The sequence shown here is derived from an EMBL/GenBank/DDBJ whole genome shotgun (WGS) entry which is preliminary data.</text>
</comment>
<keyword evidence="4" id="KW-0677">Repeat</keyword>
<dbReference type="GO" id="GO:0005886">
    <property type="term" value="C:plasma membrane"/>
    <property type="evidence" value="ECO:0007669"/>
    <property type="project" value="TreeGrafter"/>
</dbReference>
<keyword evidence="12" id="KW-1185">Reference proteome</keyword>
<evidence type="ECO:0000256" key="4">
    <source>
        <dbReference type="ARBA" id="ARBA00022737"/>
    </source>
</evidence>
<name>A0A5J5CJ86_9PERO</name>
<dbReference type="GO" id="GO:0010595">
    <property type="term" value="P:positive regulation of endothelial cell migration"/>
    <property type="evidence" value="ECO:0007669"/>
    <property type="project" value="TreeGrafter"/>
</dbReference>
<dbReference type="Pfam" id="PF00431">
    <property type="entry name" value="CUB"/>
    <property type="match status" value="2"/>
</dbReference>
<dbReference type="GO" id="GO:0030947">
    <property type="term" value="P:regulation of vascular endothelial growth factor receptor signaling pathway"/>
    <property type="evidence" value="ECO:0007669"/>
    <property type="project" value="TreeGrafter"/>
</dbReference>
<feature type="domain" description="CUB" evidence="10">
    <location>
        <begin position="1"/>
        <end position="65"/>
    </location>
</feature>
<dbReference type="GO" id="GO:0001570">
    <property type="term" value="P:vasculogenesis"/>
    <property type="evidence" value="ECO:0007669"/>
    <property type="project" value="TreeGrafter"/>
</dbReference>
<dbReference type="GO" id="GO:0048010">
    <property type="term" value="P:vascular endothelial growth factor receptor signaling pathway"/>
    <property type="evidence" value="ECO:0007669"/>
    <property type="project" value="TreeGrafter"/>
</dbReference>
<dbReference type="SUPFAM" id="SSF49854">
    <property type="entry name" value="Spermadhesin, CUB domain"/>
    <property type="match status" value="2"/>
</dbReference>
<dbReference type="GO" id="GO:0005925">
    <property type="term" value="C:focal adhesion"/>
    <property type="evidence" value="ECO:0007669"/>
    <property type="project" value="TreeGrafter"/>
</dbReference>
<evidence type="ECO:0000313" key="11">
    <source>
        <dbReference type="EMBL" id="KAA8580995.1"/>
    </source>
</evidence>
<keyword evidence="7" id="KW-1015">Disulfide bond</keyword>
<evidence type="ECO:0000313" key="12">
    <source>
        <dbReference type="Proteomes" id="UP000327493"/>
    </source>
</evidence>
<dbReference type="GO" id="GO:0002040">
    <property type="term" value="P:sprouting angiogenesis"/>
    <property type="evidence" value="ECO:0007669"/>
    <property type="project" value="TreeGrafter"/>
</dbReference>
<dbReference type="Gene3D" id="2.60.120.290">
    <property type="entry name" value="Spermadhesin, CUB domain"/>
    <property type="match status" value="2"/>
</dbReference>
<comment type="subcellular location">
    <subcellularLocation>
        <location evidence="1">Membrane</location>
        <topology evidence="1">Single-pass type I membrane protein</topology>
    </subcellularLocation>
</comment>
<dbReference type="PANTHER" id="PTHR46806:SF4">
    <property type="entry name" value="NEUROPILIN-1"/>
    <property type="match status" value="1"/>
</dbReference>
<evidence type="ECO:0000256" key="3">
    <source>
        <dbReference type="ARBA" id="ARBA00022729"/>
    </source>
</evidence>
<dbReference type="FunFam" id="2.60.120.290:FF:000003">
    <property type="entry name" value="Neuropilin"/>
    <property type="match status" value="1"/>
</dbReference>
<dbReference type="InterPro" id="IPR035914">
    <property type="entry name" value="Sperma_CUB_dom_sf"/>
</dbReference>
<dbReference type="SMART" id="SM00042">
    <property type="entry name" value="CUB"/>
    <property type="match status" value="2"/>
</dbReference>
<keyword evidence="6" id="KW-0472">Membrane</keyword>
<feature type="domain" description="CUB" evidence="10">
    <location>
        <begin position="71"/>
        <end position="189"/>
    </location>
</feature>
<dbReference type="GO" id="GO:0030424">
    <property type="term" value="C:axon"/>
    <property type="evidence" value="ECO:0007669"/>
    <property type="project" value="TreeGrafter"/>
</dbReference>
<dbReference type="GO" id="GO:0001755">
    <property type="term" value="P:neural crest cell migration"/>
    <property type="evidence" value="ECO:0007669"/>
    <property type="project" value="TreeGrafter"/>
</dbReference>
<evidence type="ECO:0000256" key="2">
    <source>
        <dbReference type="ARBA" id="ARBA00022692"/>
    </source>
</evidence>
<evidence type="ECO:0000256" key="1">
    <source>
        <dbReference type="ARBA" id="ARBA00004479"/>
    </source>
</evidence>